<organism evidence="1 2">
    <name type="scientific">Prosthecobacter dejongeii</name>
    <dbReference type="NCBI Taxonomy" id="48465"/>
    <lineage>
        <taxon>Bacteria</taxon>
        <taxon>Pseudomonadati</taxon>
        <taxon>Verrucomicrobiota</taxon>
        <taxon>Verrucomicrobiia</taxon>
        <taxon>Verrucomicrobiales</taxon>
        <taxon>Verrucomicrobiaceae</taxon>
        <taxon>Prosthecobacter</taxon>
    </lineage>
</organism>
<dbReference type="AlphaFoldDB" id="A0A7W8DR17"/>
<name>A0A7W8DR17_9BACT</name>
<gene>
    <name evidence="1" type="ORF">HNQ64_003332</name>
</gene>
<evidence type="ECO:0000313" key="2">
    <source>
        <dbReference type="Proteomes" id="UP000534294"/>
    </source>
</evidence>
<dbReference type="RefSeq" id="WP_184210446.1">
    <property type="nucleotide sequence ID" value="NZ_JACHIF010000007.1"/>
</dbReference>
<keyword evidence="2" id="KW-1185">Reference proteome</keyword>
<dbReference type="Proteomes" id="UP000534294">
    <property type="component" value="Unassembled WGS sequence"/>
</dbReference>
<reference evidence="1 2" key="1">
    <citation type="submission" date="2020-08" db="EMBL/GenBank/DDBJ databases">
        <title>Genomic Encyclopedia of Type Strains, Phase IV (KMG-IV): sequencing the most valuable type-strain genomes for metagenomic binning, comparative biology and taxonomic classification.</title>
        <authorList>
            <person name="Goeker M."/>
        </authorList>
    </citation>
    <scope>NUCLEOTIDE SEQUENCE [LARGE SCALE GENOMIC DNA]</scope>
    <source>
        <strain evidence="1 2">DSM 12251</strain>
    </source>
</reference>
<accession>A0A7W8DR17</accession>
<proteinExistence type="predicted"/>
<sequence>MSTTPASLPCDFCGYPEAHPVADMHICDECYIAKGSCCAGEEECPPNSLP</sequence>
<evidence type="ECO:0000313" key="1">
    <source>
        <dbReference type="EMBL" id="MBB5039063.1"/>
    </source>
</evidence>
<comment type="caution">
    <text evidence="1">The sequence shown here is derived from an EMBL/GenBank/DDBJ whole genome shotgun (WGS) entry which is preliminary data.</text>
</comment>
<dbReference type="EMBL" id="JACHIF010000007">
    <property type="protein sequence ID" value="MBB5039063.1"/>
    <property type="molecule type" value="Genomic_DNA"/>
</dbReference>
<protein>
    <submittedName>
        <fullName evidence="1">Uncharacterized protein</fullName>
    </submittedName>
</protein>